<dbReference type="PROSITE" id="PS50088">
    <property type="entry name" value="ANK_REPEAT"/>
    <property type="match status" value="3"/>
</dbReference>
<dbReference type="SUPFAM" id="SSF57903">
    <property type="entry name" value="FYVE/PHD zinc finger"/>
    <property type="match status" value="1"/>
</dbReference>
<dbReference type="InterPro" id="IPR036770">
    <property type="entry name" value="Ankyrin_rpt-contain_sf"/>
</dbReference>
<evidence type="ECO:0000256" key="1">
    <source>
        <dbReference type="ARBA" id="ARBA00022723"/>
    </source>
</evidence>
<dbReference type="GO" id="GO:0008270">
    <property type="term" value="F:zinc ion binding"/>
    <property type="evidence" value="ECO:0007669"/>
    <property type="project" value="UniProtKB-KW"/>
</dbReference>
<dbReference type="InterPro" id="IPR002110">
    <property type="entry name" value="Ankyrin_rpt"/>
</dbReference>
<dbReference type="InterPro" id="IPR000306">
    <property type="entry name" value="Znf_FYVE"/>
</dbReference>
<dbReference type="Pfam" id="PF01363">
    <property type="entry name" value="FYVE"/>
    <property type="match status" value="1"/>
</dbReference>
<keyword evidence="2" id="KW-0677">Repeat</keyword>
<organism evidence="10 11">
    <name type="scientific">Apophysomyces ossiformis</name>
    <dbReference type="NCBI Taxonomy" id="679940"/>
    <lineage>
        <taxon>Eukaryota</taxon>
        <taxon>Fungi</taxon>
        <taxon>Fungi incertae sedis</taxon>
        <taxon>Mucoromycota</taxon>
        <taxon>Mucoromycotina</taxon>
        <taxon>Mucoromycetes</taxon>
        <taxon>Mucorales</taxon>
        <taxon>Mucorineae</taxon>
        <taxon>Mucoraceae</taxon>
        <taxon>Apophysomyces</taxon>
    </lineage>
</organism>
<evidence type="ECO:0000256" key="7">
    <source>
        <dbReference type="PROSITE-ProRule" id="PRU00091"/>
    </source>
</evidence>
<dbReference type="AlphaFoldDB" id="A0A8H7EV49"/>
<dbReference type="Proteomes" id="UP000605846">
    <property type="component" value="Unassembled WGS sequence"/>
</dbReference>
<dbReference type="InterPro" id="IPR011011">
    <property type="entry name" value="Znf_FYVE_PHD"/>
</dbReference>
<dbReference type="Gene3D" id="1.25.40.20">
    <property type="entry name" value="Ankyrin repeat-containing domain"/>
    <property type="match status" value="2"/>
</dbReference>
<evidence type="ECO:0000256" key="8">
    <source>
        <dbReference type="SAM" id="MobiDB-lite"/>
    </source>
</evidence>
<keyword evidence="4" id="KW-0862">Zinc</keyword>
<keyword evidence="11" id="KW-1185">Reference proteome</keyword>
<dbReference type="PRINTS" id="PR01415">
    <property type="entry name" value="ANKYRIN"/>
</dbReference>
<evidence type="ECO:0000256" key="5">
    <source>
        <dbReference type="ARBA" id="ARBA00023043"/>
    </source>
</evidence>
<evidence type="ECO:0000313" key="10">
    <source>
        <dbReference type="EMBL" id="KAF7730660.1"/>
    </source>
</evidence>
<evidence type="ECO:0000256" key="3">
    <source>
        <dbReference type="ARBA" id="ARBA00022771"/>
    </source>
</evidence>
<dbReference type="PROSITE" id="PS50178">
    <property type="entry name" value="ZF_FYVE"/>
    <property type="match status" value="1"/>
</dbReference>
<reference evidence="10" key="1">
    <citation type="submission" date="2020-01" db="EMBL/GenBank/DDBJ databases">
        <title>Genome Sequencing of Three Apophysomyces-Like Fungal Strains Confirms a Novel Fungal Genus in the Mucoromycota with divergent Burkholderia-like Endosymbiotic Bacteria.</title>
        <authorList>
            <person name="Stajich J.E."/>
            <person name="Macias A.M."/>
            <person name="Carter-House D."/>
            <person name="Lovett B."/>
            <person name="Kasson L.R."/>
            <person name="Berry K."/>
            <person name="Grigoriev I."/>
            <person name="Chang Y."/>
            <person name="Spatafora J."/>
            <person name="Kasson M.T."/>
        </authorList>
    </citation>
    <scope>NUCLEOTIDE SEQUENCE</scope>
    <source>
        <strain evidence="10">NRRL A-21654</strain>
    </source>
</reference>
<dbReference type="InterPro" id="IPR017455">
    <property type="entry name" value="Znf_FYVE-rel"/>
</dbReference>
<dbReference type="OrthoDB" id="660555at2759"/>
<evidence type="ECO:0000256" key="4">
    <source>
        <dbReference type="ARBA" id="ARBA00022833"/>
    </source>
</evidence>
<feature type="repeat" description="ANK" evidence="6">
    <location>
        <begin position="154"/>
        <end position="186"/>
    </location>
</feature>
<dbReference type="SMART" id="SM00248">
    <property type="entry name" value="ANK"/>
    <property type="match status" value="5"/>
</dbReference>
<feature type="domain" description="FYVE-type" evidence="9">
    <location>
        <begin position="601"/>
        <end position="676"/>
    </location>
</feature>
<sequence length="677" mass="75792">MTLGSVIEFCTPPIPGESHQYYGFSHNNFIKLPHLTTAPKSNSPTNIKSKQTNLRTAASAGNLAMLKQILLLVSDPLKAVNEAQTSTGLTPLHIAASRGHLDIVQCLIEEYEVAVDSRDKEGETALLKAAYDGRFTVVEYLLSKNANVHQKDKDGWTALHNACSKGSLPIVRLLVERGAQVNVRSKMGHTPLINAASKGYMSIIEYLLNEAHANPLIKNNFGEAAYDVSAAAGEPYICEMLIKAENEWWHTAQSREAYDLHNFHVTVLVILHENQRSTSLLGFSRPHFSEAALAKQDNRAPWSLHPSGTPSSPEGVELPARQKGNPSSGSDWFWLTDWEVDSRDPRVDPTSGWQYAHSFDEVETGWTPVTPTSGYGWVRRRKWVRVMKRRMDLGKDGLRESEHDEEQMRHDYLYRAEIIANSNPVDSSVQSLDTSSNDTHRLESLTKKLRAYEEALQTIIAGIKTDPNQYRKQEASVRMASYSAKVDELNSKIAELAPKVTTPISSMSTQHNRELEQELGFVLPTHEVPSGVDSDTEFDANPWSHDSETAATFEWQTSSQLSSSMNNIDLISHEDLPSTGQASGATPFGEDQPRQYQWESDMDAKECRRCERKFSILVRRHHCRRCGLVVCNRCSGSRAYLSESQILHDPTAPLEDSQLLAHQQHRVCDKCYADLGL</sequence>
<feature type="repeat" description="ANK" evidence="6">
    <location>
        <begin position="87"/>
        <end position="109"/>
    </location>
</feature>
<keyword evidence="5 6" id="KW-0040">ANK repeat</keyword>
<keyword evidence="1" id="KW-0479">Metal-binding</keyword>
<dbReference type="Gene3D" id="3.30.40.10">
    <property type="entry name" value="Zinc/RING finger domain, C3HC4 (zinc finger)"/>
    <property type="match status" value="1"/>
</dbReference>
<dbReference type="InterPro" id="IPR013083">
    <property type="entry name" value="Znf_RING/FYVE/PHD"/>
</dbReference>
<dbReference type="Pfam" id="PF13637">
    <property type="entry name" value="Ank_4"/>
    <property type="match status" value="1"/>
</dbReference>
<accession>A0A8H7EV49</accession>
<evidence type="ECO:0000256" key="2">
    <source>
        <dbReference type="ARBA" id="ARBA00022737"/>
    </source>
</evidence>
<feature type="region of interest" description="Disordered" evidence="8">
    <location>
        <begin position="299"/>
        <end position="327"/>
    </location>
</feature>
<dbReference type="EMBL" id="JABAYA010000014">
    <property type="protein sequence ID" value="KAF7730660.1"/>
    <property type="molecule type" value="Genomic_DNA"/>
</dbReference>
<evidence type="ECO:0000256" key="6">
    <source>
        <dbReference type="PROSITE-ProRule" id="PRU00023"/>
    </source>
</evidence>
<dbReference type="SUPFAM" id="SSF48403">
    <property type="entry name" value="Ankyrin repeat"/>
    <property type="match status" value="1"/>
</dbReference>
<evidence type="ECO:0000313" key="11">
    <source>
        <dbReference type="Proteomes" id="UP000605846"/>
    </source>
</evidence>
<dbReference type="PANTHER" id="PTHR24171">
    <property type="entry name" value="ANKYRIN REPEAT DOMAIN-CONTAINING PROTEIN 39-RELATED"/>
    <property type="match status" value="1"/>
</dbReference>
<dbReference type="SMART" id="SM00064">
    <property type="entry name" value="FYVE"/>
    <property type="match status" value="1"/>
</dbReference>
<protein>
    <recommendedName>
        <fullName evidence="9">FYVE-type domain-containing protein</fullName>
    </recommendedName>
</protein>
<gene>
    <name evidence="10" type="ORF">EC973_001609</name>
</gene>
<keyword evidence="3 7" id="KW-0863">Zinc-finger</keyword>
<evidence type="ECO:0000259" key="9">
    <source>
        <dbReference type="PROSITE" id="PS50178"/>
    </source>
</evidence>
<dbReference type="PROSITE" id="PS50297">
    <property type="entry name" value="ANK_REP_REGION"/>
    <property type="match status" value="3"/>
</dbReference>
<feature type="repeat" description="ANK" evidence="6">
    <location>
        <begin position="121"/>
        <end position="153"/>
    </location>
</feature>
<proteinExistence type="predicted"/>
<name>A0A8H7EV49_9FUNG</name>
<dbReference type="Pfam" id="PF12796">
    <property type="entry name" value="Ank_2"/>
    <property type="match status" value="1"/>
</dbReference>
<comment type="caution">
    <text evidence="10">The sequence shown here is derived from an EMBL/GenBank/DDBJ whole genome shotgun (WGS) entry which is preliminary data.</text>
</comment>